<proteinExistence type="predicted"/>
<dbReference type="InterPro" id="IPR038726">
    <property type="entry name" value="PDDEXK_AddAB-type"/>
</dbReference>
<keyword evidence="3" id="KW-1185">Reference proteome</keyword>
<evidence type="ECO:0000313" key="2">
    <source>
        <dbReference type="EMBL" id="GHB02570.1"/>
    </source>
</evidence>
<dbReference type="SUPFAM" id="SSF52540">
    <property type="entry name" value="P-loop containing nucleoside triphosphate hydrolases"/>
    <property type="match status" value="1"/>
</dbReference>
<comment type="caution">
    <text evidence="2">The sequence shown here is derived from an EMBL/GenBank/DDBJ whole genome shotgun (WGS) entry which is preliminary data.</text>
</comment>
<dbReference type="RefSeq" id="WP_189499256.1">
    <property type="nucleotide sequence ID" value="NZ_BMZH01000014.1"/>
</dbReference>
<name>A0A8J3G3H1_9PROT</name>
<sequence length="1011" mass="110480">MSVVYNMPSGVPFLRSLAHGLQTHYGDDLQNGLVLLPTRRAARALEFAFVHAAAARGVQAALLPRLRPLADVNPDEPPFEPGELAGRVKPAIDPVQRRFEIAKLVARYHERASDLPLDPATALHMADPLIDIMDDAAMEQVSITDQPEWQRVCSEAATHFQHAAQLYQIVEQYWPERLAELVMMDPSERRVALLNALSDIWSETPPDYPVIVAGSTGTLKATARLMKVVANMPRGMVVLPGLQDELPDKVWNSIDARHPQSSLKGLLGVMEIDRQDVPIWPWVVGAEDRSLARKRRRILAEALLPVDATGDWLERIVTLTAGEGADVFETALESLSLIEANTDAEEALAIALIMRETLETPGRTAALVTPDQLLSQRVRARLARWGVDVAMSQGVPVEQTPVGVFLTSLLEIAQDPNGPIEISLILSSELTSLGQAIGDVKAEWEVIERKFFRGLRPSIDVVDTLELVQSLYAAAAPLLTLQDTATPDIWASALIDTANALATTDVVFGAARVWVGDGGGQAASVLDGIIAHGASLPVTDIQGFAQLLRSLLQGAVARPIGDTHPRLQILGPLEARLLDVDDIILGGLNEGTWPGGVNSGPFLSRGMREQMKLSLPERRYGLAAHDFAELSANPTVYLTRSEKSDSGPTVASRWVWRLKTIIAGTVTPKPDEKPKDLEKRQDAKVADLLGTGQHYLDWARQMDRPKKLTPVLRPNPKPPVDKRWARQGRQISITGVSKWIRDPYSLFAREVLRLKPLDALDAPLDARHFGSAMHEGIECYIRAYLSGDIKSLHDPVNVEKLQKHLRSQLLSHGFEPDEVFKETPRLEAVSAALMAWFAQRHTDGYDVVGTEVNAKSKLSGLDFDLKGQLDLVEQSPTGYAFTDFKTGSPATVKTVAAGFDLQLPLAAWLAAQGALDGHKAGETDQLGYVRIKGSNDDFSHAYVSAPARNAASAGELAAEAMNILTKLITAYDDPDTGYPSQPRAQYTDDYGDYDDLARRDEWSAVSDGGET</sequence>
<dbReference type="EMBL" id="BMZH01000014">
    <property type="protein sequence ID" value="GHB02570.1"/>
    <property type="molecule type" value="Genomic_DNA"/>
</dbReference>
<dbReference type="AlphaFoldDB" id="A0A8J3G3H1"/>
<gene>
    <name evidence="2" type="ORF">GCM10009069_26670</name>
</gene>
<protein>
    <submittedName>
        <fullName evidence="2">Double-strand break repair protein AddB</fullName>
    </submittedName>
</protein>
<dbReference type="InterPro" id="IPR027417">
    <property type="entry name" value="P-loop_NTPase"/>
</dbReference>
<organism evidence="2 3">
    <name type="scientific">Algimonas arctica</name>
    <dbReference type="NCBI Taxonomy" id="1479486"/>
    <lineage>
        <taxon>Bacteria</taxon>
        <taxon>Pseudomonadati</taxon>
        <taxon>Pseudomonadota</taxon>
        <taxon>Alphaproteobacteria</taxon>
        <taxon>Maricaulales</taxon>
        <taxon>Robiginitomaculaceae</taxon>
        <taxon>Algimonas</taxon>
    </lineage>
</organism>
<evidence type="ECO:0000259" key="1">
    <source>
        <dbReference type="Pfam" id="PF12705"/>
    </source>
</evidence>
<accession>A0A8J3G3H1</accession>
<dbReference type="Proteomes" id="UP000634004">
    <property type="component" value="Unassembled WGS sequence"/>
</dbReference>
<evidence type="ECO:0000313" key="3">
    <source>
        <dbReference type="Proteomes" id="UP000634004"/>
    </source>
</evidence>
<reference evidence="2" key="1">
    <citation type="journal article" date="2014" name="Int. J. Syst. Evol. Microbiol.">
        <title>Complete genome sequence of Corynebacterium casei LMG S-19264T (=DSM 44701T), isolated from a smear-ripened cheese.</title>
        <authorList>
            <consortium name="US DOE Joint Genome Institute (JGI-PGF)"/>
            <person name="Walter F."/>
            <person name="Albersmeier A."/>
            <person name="Kalinowski J."/>
            <person name="Ruckert C."/>
        </authorList>
    </citation>
    <scope>NUCLEOTIDE SEQUENCE</scope>
    <source>
        <strain evidence="2">KCTC 32513</strain>
    </source>
</reference>
<reference evidence="2" key="2">
    <citation type="submission" date="2020-09" db="EMBL/GenBank/DDBJ databases">
        <authorList>
            <person name="Sun Q."/>
            <person name="Kim S."/>
        </authorList>
    </citation>
    <scope>NUCLEOTIDE SEQUENCE</scope>
    <source>
        <strain evidence="2">KCTC 32513</strain>
    </source>
</reference>
<dbReference type="Pfam" id="PF12705">
    <property type="entry name" value="PDDEXK_1"/>
    <property type="match status" value="1"/>
</dbReference>
<feature type="domain" description="PD-(D/E)XK endonuclease-like" evidence="1">
    <location>
        <begin position="731"/>
        <end position="939"/>
    </location>
</feature>